<accession>D0LYQ9</accession>
<dbReference type="AlphaFoldDB" id="D0LYQ9"/>
<dbReference type="HOGENOM" id="CLU_045505_0_0_7"/>
<protein>
    <submittedName>
        <fullName evidence="1">Uncharacterized protein</fullName>
    </submittedName>
</protein>
<dbReference type="STRING" id="502025.Hoch_5442"/>
<sequence length="316" mass="34816">MNSAESNAPRRALCVTQNVALRRTLRRALSAAGTSIEFRDALAELPADADITIVDRDCRIGEGDPLHAAAEQEGQIIVVGQSLQEDDVLTLLRGRSLNHIIGNPADHDAHELLVTSAKILSGDIFGLDKYLAWGGSMSERLVGGYQDKRSALRDIAEYARNIGARRQLVSKIESVTDELLMNALYDAPALRYGSRRTGARGDDDAVPSLPQERARLCFANDERYFGVSVQDNYGELHKDTIIDHLLRARAERGQPRTTKSPTGGAGLGLYFIFAATTRFIANIEPGVRTEVICLFDLRQDETRSHSGARSFHFFHV</sequence>
<dbReference type="RefSeq" id="WP_012830517.1">
    <property type="nucleotide sequence ID" value="NC_013440.1"/>
</dbReference>
<evidence type="ECO:0000313" key="1">
    <source>
        <dbReference type="EMBL" id="ACY17925.1"/>
    </source>
</evidence>
<dbReference type="OrthoDB" id="5395035at2"/>
<dbReference type="eggNOG" id="COG2204">
    <property type="taxonomic scope" value="Bacteria"/>
</dbReference>
<dbReference type="Proteomes" id="UP000001880">
    <property type="component" value="Chromosome"/>
</dbReference>
<evidence type="ECO:0000313" key="2">
    <source>
        <dbReference type="Proteomes" id="UP000001880"/>
    </source>
</evidence>
<name>D0LYQ9_HALO1</name>
<organism evidence="1 2">
    <name type="scientific">Haliangium ochraceum (strain DSM 14365 / JCM 11303 / SMP-2)</name>
    <dbReference type="NCBI Taxonomy" id="502025"/>
    <lineage>
        <taxon>Bacteria</taxon>
        <taxon>Pseudomonadati</taxon>
        <taxon>Myxococcota</taxon>
        <taxon>Polyangia</taxon>
        <taxon>Haliangiales</taxon>
        <taxon>Kofleriaceae</taxon>
        <taxon>Haliangium</taxon>
    </lineage>
</organism>
<proteinExistence type="predicted"/>
<keyword evidence="2" id="KW-1185">Reference proteome</keyword>
<gene>
    <name evidence="1" type="ordered locus">Hoch_5442</name>
</gene>
<reference evidence="1 2" key="1">
    <citation type="journal article" date="2010" name="Stand. Genomic Sci.">
        <title>Complete genome sequence of Haliangium ochraceum type strain (SMP-2).</title>
        <authorList>
            <consortium name="US DOE Joint Genome Institute (JGI-PGF)"/>
            <person name="Ivanova N."/>
            <person name="Daum C."/>
            <person name="Lang E."/>
            <person name="Abt B."/>
            <person name="Kopitz M."/>
            <person name="Saunders E."/>
            <person name="Lapidus A."/>
            <person name="Lucas S."/>
            <person name="Glavina Del Rio T."/>
            <person name="Nolan M."/>
            <person name="Tice H."/>
            <person name="Copeland A."/>
            <person name="Cheng J.F."/>
            <person name="Chen F."/>
            <person name="Bruce D."/>
            <person name="Goodwin L."/>
            <person name="Pitluck S."/>
            <person name="Mavromatis K."/>
            <person name="Pati A."/>
            <person name="Mikhailova N."/>
            <person name="Chen A."/>
            <person name="Palaniappan K."/>
            <person name="Land M."/>
            <person name="Hauser L."/>
            <person name="Chang Y.J."/>
            <person name="Jeffries C.D."/>
            <person name="Detter J.C."/>
            <person name="Brettin T."/>
            <person name="Rohde M."/>
            <person name="Goker M."/>
            <person name="Bristow J."/>
            <person name="Markowitz V."/>
            <person name="Eisen J.A."/>
            <person name="Hugenholtz P."/>
            <person name="Kyrpides N.C."/>
            <person name="Klenk H.P."/>
        </authorList>
    </citation>
    <scope>NUCLEOTIDE SEQUENCE [LARGE SCALE GENOMIC DNA]</scope>
    <source>
        <strain evidence="2">DSM 14365 / CIP 107738 / JCM 11303 / AJ 13395 / SMP-2</strain>
    </source>
</reference>
<dbReference type="EMBL" id="CP001804">
    <property type="protein sequence ID" value="ACY17925.1"/>
    <property type="molecule type" value="Genomic_DNA"/>
</dbReference>
<dbReference type="KEGG" id="hoh:Hoch_5442"/>